<sequence length="284" mass="29738">MPFKFVRSILRSLPLVGVLVLGGALGVTGGGFGGRSQSEPPPSSSSTPSPSTTVVSPTPSTSSDEPWTWEGVLIVVAVVGGLVVFGALSEAREERRRDSKAVRVQLLLSNGADVKRALRDLAASHDPDAPGALAKLLHETASLLLSRRATFEYGASSVESGKSTSDADGLVGRWAIEARAAFETQTTSSYQDGKVRSGFVHSASKASTPRGVWLAVTLAVATSEASLPAAAGDVTRDVEALLRSLSALDPARLERLEVVWSPDGDGEFLDEDEALARYKTLAPL</sequence>
<comment type="caution">
    <text evidence="3">The sequence shown here is derived from an EMBL/GenBank/DDBJ whole genome shotgun (WGS) entry which is preliminary data.</text>
</comment>
<accession>A0A318S8P3</accession>
<proteinExistence type="predicted"/>
<reference evidence="3 4" key="1">
    <citation type="submission" date="2018-06" db="EMBL/GenBank/DDBJ databases">
        <title>Genomic Encyclopedia of Type Strains, Phase IV (KMG-IV): sequencing the most valuable type-strain genomes for metagenomic binning, comparative biology and taxonomic classification.</title>
        <authorList>
            <person name="Goeker M."/>
        </authorList>
    </citation>
    <scope>NUCLEOTIDE SEQUENCE [LARGE SCALE GENOMIC DNA]</scope>
    <source>
        <strain evidence="3 4">DSM 18048</strain>
    </source>
</reference>
<dbReference type="RefSeq" id="WP_110885745.1">
    <property type="nucleotide sequence ID" value="NZ_QJSX01000003.1"/>
</dbReference>
<evidence type="ECO:0000313" key="4">
    <source>
        <dbReference type="Proteomes" id="UP000248326"/>
    </source>
</evidence>
<dbReference type="AlphaFoldDB" id="A0A318S8P3"/>
<dbReference type="InterPro" id="IPR053023">
    <property type="entry name" value="FLAP_modulator"/>
</dbReference>
<feature type="region of interest" description="Disordered" evidence="1">
    <location>
        <begin position="31"/>
        <end position="64"/>
    </location>
</feature>
<dbReference type="Proteomes" id="UP000248326">
    <property type="component" value="Unassembled WGS sequence"/>
</dbReference>
<name>A0A318S8P3_9DEIO</name>
<feature type="transmembrane region" description="Helical" evidence="2">
    <location>
        <begin position="12"/>
        <end position="32"/>
    </location>
</feature>
<dbReference type="EMBL" id="QJSX01000003">
    <property type="protein sequence ID" value="PYE55407.1"/>
    <property type="molecule type" value="Genomic_DNA"/>
</dbReference>
<keyword evidence="4" id="KW-1185">Reference proteome</keyword>
<protein>
    <submittedName>
        <fullName evidence="3">Putative membrane protein</fullName>
    </submittedName>
</protein>
<gene>
    <name evidence="3" type="ORF">DES52_103240</name>
</gene>
<keyword evidence="2" id="KW-0812">Transmembrane</keyword>
<dbReference type="PANTHER" id="PTHR33975">
    <property type="entry name" value="MYELIN-ASSOCIATED OLIGODENDROCYTE BASIC PROTEIN"/>
    <property type="match status" value="1"/>
</dbReference>
<dbReference type="OrthoDB" id="69379at2"/>
<dbReference type="PANTHER" id="PTHR33975:SF2">
    <property type="entry name" value="MYELIN-ASSOCIATED OLIGODENDROCYTE BASIC PROTEIN"/>
    <property type="match status" value="1"/>
</dbReference>
<keyword evidence="2" id="KW-0472">Membrane</keyword>
<evidence type="ECO:0000256" key="1">
    <source>
        <dbReference type="SAM" id="MobiDB-lite"/>
    </source>
</evidence>
<evidence type="ECO:0000256" key="2">
    <source>
        <dbReference type="SAM" id="Phobius"/>
    </source>
</evidence>
<feature type="transmembrane region" description="Helical" evidence="2">
    <location>
        <begin position="67"/>
        <end position="88"/>
    </location>
</feature>
<evidence type="ECO:0000313" key="3">
    <source>
        <dbReference type="EMBL" id="PYE55407.1"/>
    </source>
</evidence>
<keyword evidence="2" id="KW-1133">Transmembrane helix</keyword>
<dbReference type="Pfam" id="PF07466">
    <property type="entry name" value="DUF1517"/>
    <property type="match status" value="1"/>
</dbReference>
<feature type="compositionally biased region" description="Low complexity" evidence="1">
    <location>
        <begin position="44"/>
        <end position="63"/>
    </location>
</feature>
<organism evidence="3 4">
    <name type="scientific">Deinococcus yavapaiensis KR-236</name>
    <dbReference type="NCBI Taxonomy" id="694435"/>
    <lineage>
        <taxon>Bacteria</taxon>
        <taxon>Thermotogati</taxon>
        <taxon>Deinococcota</taxon>
        <taxon>Deinococci</taxon>
        <taxon>Deinococcales</taxon>
        <taxon>Deinococcaceae</taxon>
        <taxon>Deinococcus</taxon>
    </lineage>
</organism>
<dbReference type="InterPro" id="IPR010903">
    <property type="entry name" value="DUF1517"/>
</dbReference>